<gene>
    <name evidence="2" type="ORF">FKW44_002145</name>
</gene>
<dbReference type="Proteomes" id="UP000595437">
    <property type="component" value="Chromosome 2"/>
</dbReference>
<proteinExistence type="predicted"/>
<sequence>MMGRRGIFNSLFVFNMLYDIVDSLDCSNGSLTHLNASEHPRGFLSTPGFPFAPRTPWNADGSLITPE</sequence>
<dbReference type="AlphaFoldDB" id="A0A7T8KJU2"/>
<accession>A0A7T8KJU2</accession>
<feature type="signal peptide" evidence="1">
    <location>
        <begin position="1"/>
        <end position="23"/>
    </location>
</feature>
<evidence type="ECO:0000313" key="3">
    <source>
        <dbReference type="Proteomes" id="UP000595437"/>
    </source>
</evidence>
<dbReference type="EMBL" id="CP045891">
    <property type="protein sequence ID" value="QQP57226.1"/>
    <property type="molecule type" value="Genomic_DNA"/>
</dbReference>
<name>A0A7T8KJU2_CALRO</name>
<keyword evidence="3" id="KW-1185">Reference proteome</keyword>
<keyword evidence="1" id="KW-0732">Signal</keyword>
<protein>
    <submittedName>
        <fullName evidence="2">Uncharacterized protein</fullName>
    </submittedName>
</protein>
<reference evidence="3" key="1">
    <citation type="submission" date="2021-01" db="EMBL/GenBank/DDBJ databases">
        <title>Caligus Genome Assembly.</title>
        <authorList>
            <person name="Gallardo-Escarate C."/>
        </authorList>
    </citation>
    <scope>NUCLEOTIDE SEQUENCE [LARGE SCALE GENOMIC DNA]</scope>
</reference>
<evidence type="ECO:0000256" key="1">
    <source>
        <dbReference type="SAM" id="SignalP"/>
    </source>
</evidence>
<organism evidence="2 3">
    <name type="scientific">Caligus rogercresseyi</name>
    <name type="common">Sea louse</name>
    <dbReference type="NCBI Taxonomy" id="217165"/>
    <lineage>
        <taxon>Eukaryota</taxon>
        <taxon>Metazoa</taxon>
        <taxon>Ecdysozoa</taxon>
        <taxon>Arthropoda</taxon>
        <taxon>Crustacea</taxon>
        <taxon>Multicrustacea</taxon>
        <taxon>Hexanauplia</taxon>
        <taxon>Copepoda</taxon>
        <taxon>Siphonostomatoida</taxon>
        <taxon>Caligidae</taxon>
        <taxon>Caligus</taxon>
    </lineage>
</organism>
<evidence type="ECO:0000313" key="2">
    <source>
        <dbReference type="EMBL" id="QQP57226.1"/>
    </source>
</evidence>
<feature type="chain" id="PRO_5030706388" evidence="1">
    <location>
        <begin position="24"/>
        <end position="67"/>
    </location>
</feature>